<dbReference type="EMBL" id="QPFP01000010">
    <property type="protein sequence ID" value="TEB34032.1"/>
    <property type="molecule type" value="Genomic_DNA"/>
</dbReference>
<comment type="caution">
    <text evidence="1">The sequence shown here is derived from an EMBL/GenBank/DDBJ whole genome shotgun (WGS) entry which is preliminary data.</text>
</comment>
<dbReference type="AlphaFoldDB" id="A0A4Y7TKG6"/>
<organism evidence="1 2">
    <name type="scientific">Coprinellus micaceus</name>
    <name type="common">Glistening ink-cap mushroom</name>
    <name type="synonym">Coprinus micaceus</name>
    <dbReference type="NCBI Taxonomy" id="71717"/>
    <lineage>
        <taxon>Eukaryota</taxon>
        <taxon>Fungi</taxon>
        <taxon>Dikarya</taxon>
        <taxon>Basidiomycota</taxon>
        <taxon>Agaricomycotina</taxon>
        <taxon>Agaricomycetes</taxon>
        <taxon>Agaricomycetidae</taxon>
        <taxon>Agaricales</taxon>
        <taxon>Agaricineae</taxon>
        <taxon>Psathyrellaceae</taxon>
        <taxon>Coprinellus</taxon>
    </lineage>
</organism>
<proteinExistence type="predicted"/>
<sequence>VSQPSTTIQGRECEHAEITLPFLHSLDLSFTSSSNFRILNSVKIPPLQKLTIRCT</sequence>
<evidence type="ECO:0000313" key="2">
    <source>
        <dbReference type="Proteomes" id="UP000298030"/>
    </source>
</evidence>
<reference evidence="1 2" key="1">
    <citation type="journal article" date="2019" name="Nat. Ecol. Evol.">
        <title>Megaphylogeny resolves global patterns of mushroom evolution.</title>
        <authorList>
            <person name="Varga T."/>
            <person name="Krizsan K."/>
            <person name="Foldi C."/>
            <person name="Dima B."/>
            <person name="Sanchez-Garcia M."/>
            <person name="Sanchez-Ramirez S."/>
            <person name="Szollosi G.J."/>
            <person name="Szarkandi J.G."/>
            <person name="Papp V."/>
            <person name="Albert L."/>
            <person name="Andreopoulos W."/>
            <person name="Angelini C."/>
            <person name="Antonin V."/>
            <person name="Barry K.W."/>
            <person name="Bougher N.L."/>
            <person name="Buchanan P."/>
            <person name="Buyck B."/>
            <person name="Bense V."/>
            <person name="Catcheside P."/>
            <person name="Chovatia M."/>
            <person name="Cooper J."/>
            <person name="Damon W."/>
            <person name="Desjardin D."/>
            <person name="Finy P."/>
            <person name="Geml J."/>
            <person name="Haridas S."/>
            <person name="Hughes K."/>
            <person name="Justo A."/>
            <person name="Karasinski D."/>
            <person name="Kautmanova I."/>
            <person name="Kiss B."/>
            <person name="Kocsube S."/>
            <person name="Kotiranta H."/>
            <person name="LaButti K.M."/>
            <person name="Lechner B.E."/>
            <person name="Liimatainen K."/>
            <person name="Lipzen A."/>
            <person name="Lukacs Z."/>
            <person name="Mihaltcheva S."/>
            <person name="Morgado L.N."/>
            <person name="Niskanen T."/>
            <person name="Noordeloos M.E."/>
            <person name="Ohm R.A."/>
            <person name="Ortiz-Santana B."/>
            <person name="Ovrebo C."/>
            <person name="Racz N."/>
            <person name="Riley R."/>
            <person name="Savchenko A."/>
            <person name="Shiryaev A."/>
            <person name="Soop K."/>
            <person name="Spirin V."/>
            <person name="Szebenyi C."/>
            <person name="Tomsovsky M."/>
            <person name="Tulloss R.E."/>
            <person name="Uehling J."/>
            <person name="Grigoriev I.V."/>
            <person name="Vagvolgyi C."/>
            <person name="Papp T."/>
            <person name="Martin F.M."/>
            <person name="Miettinen O."/>
            <person name="Hibbett D.S."/>
            <person name="Nagy L.G."/>
        </authorList>
    </citation>
    <scope>NUCLEOTIDE SEQUENCE [LARGE SCALE GENOMIC DNA]</scope>
    <source>
        <strain evidence="1 2">FP101781</strain>
    </source>
</reference>
<feature type="non-terminal residue" evidence="1">
    <location>
        <position position="1"/>
    </location>
</feature>
<gene>
    <name evidence="1" type="ORF">FA13DRAFT_1729496</name>
</gene>
<protein>
    <submittedName>
        <fullName evidence="1">Uncharacterized protein</fullName>
    </submittedName>
</protein>
<dbReference type="Proteomes" id="UP000298030">
    <property type="component" value="Unassembled WGS sequence"/>
</dbReference>
<name>A0A4Y7TKG6_COPMI</name>
<evidence type="ECO:0000313" key="1">
    <source>
        <dbReference type="EMBL" id="TEB34032.1"/>
    </source>
</evidence>
<keyword evidence="2" id="KW-1185">Reference proteome</keyword>
<accession>A0A4Y7TKG6</accession>